<dbReference type="AlphaFoldDB" id="A0A9P6E1T3"/>
<name>A0A9P6E1T3_9AGAM</name>
<evidence type="ECO:0000313" key="2">
    <source>
        <dbReference type="Proteomes" id="UP000886523"/>
    </source>
</evidence>
<organism evidence="1 2">
    <name type="scientific">Hydnum rufescens UP504</name>
    <dbReference type="NCBI Taxonomy" id="1448309"/>
    <lineage>
        <taxon>Eukaryota</taxon>
        <taxon>Fungi</taxon>
        <taxon>Dikarya</taxon>
        <taxon>Basidiomycota</taxon>
        <taxon>Agaricomycotina</taxon>
        <taxon>Agaricomycetes</taxon>
        <taxon>Cantharellales</taxon>
        <taxon>Hydnaceae</taxon>
        <taxon>Hydnum</taxon>
    </lineage>
</organism>
<protein>
    <submittedName>
        <fullName evidence="1">Uncharacterized protein</fullName>
    </submittedName>
</protein>
<accession>A0A9P6E1T3</accession>
<reference evidence="1" key="1">
    <citation type="journal article" date="2020" name="Nat. Commun.">
        <title>Large-scale genome sequencing of mycorrhizal fungi provides insights into the early evolution of symbiotic traits.</title>
        <authorList>
            <person name="Miyauchi S."/>
            <person name="Kiss E."/>
            <person name="Kuo A."/>
            <person name="Drula E."/>
            <person name="Kohler A."/>
            <person name="Sanchez-Garcia M."/>
            <person name="Morin E."/>
            <person name="Andreopoulos B."/>
            <person name="Barry K.W."/>
            <person name="Bonito G."/>
            <person name="Buee M."/>
            <person name="Carver A."/>
            <person name="Chen C."/>
            <person name="Cichocki N."/>
            <person name="Clum A."/>
            <person name="Culley D."/>
            <person name="Crous P.W."/>
            <person name="Fauchery L."/>
            <person name="Girlanda M."/>
            <person name="Hayes R.D."/>
            <person name="Keri Z."/>
            <person name="LaButti K."/>
            <person name="Lipzen A."/>
            <person name="Lombard V."/>
            <person name="Magnuson J."/>
            <person name="Maillard F."/>
            <person name="Murat C."/>
            <person name="Nolan M."/>
            <person name="Ohm R.A."/>
            <person name="Pangilinan J."/>
            <person name="Pereira M.F."/>
            <person name="Perotto S."/>
            <person name="Peter M."/>
            <person name="Pfister S."/>
            <person name="Riley R."/>
            <person name="Sitrit Y."/>
            <person name="Stielow J.B."/>
            <person name="Szollosi G."/>
            <person name="Zifcakova L."/>
            <person name="Stursova M."/>
            <person name="Spatafora J.W."/>
            <person name="Tedersoo L."/>
            <person name="Vaario L.M."/>
            <person name="Yamada A."/>
            <person name="Yan M."/>
            <person name="Wang P."/>
            <person name="Xu J."/>
            <person name="Bruns T."/>
            <person name="Baldrian P."/>
            <person name="Vilgalys R."/>
            <person name="Dunand C."/>
            <person name="Henrissat B."/>
            <person name="Grigoriev I.V."/>
            <person name="Hibbett D."/>
            <person name="Nagy L.G."/>
            <person name="Martin F.M."/>
        </authorList>
    </citation>
    <scope>NUCLEOTIDE SEQUENCE</scope>
    <source>
        <strain evidence="1">UP504</strain>
    </source>
</reference>
<comment type="caution">
    <text evidence="1">The sequence shown here is derived from an EMBL/GenBank/DDBJ whole genome shotgun (WGS) entry which is preliminary data.</text>
</comment>
<dbReference type="EMBL" id="MU128915">
    <property type="protein sequence ID" value="KAF9519833.1"/>
    <property type="molecule type" value="Genomic_DNA"/>
</dbReference>
<dbReference type="Proteomes" id="UP000886523">
    <property type="component" value="Unassembled WGS sequence"/>
</dbReference>
<sequence length="172" mass="18290">MSNTNPRTTGWIGIMEDDFEWCEDGQQALQALIWEVAVAESQLSNSPGGGSENEEDEDEDEGRFCGIFIATGGSGIIVRPFVVPAILEALSSAAAVFEPTDRVLQRCLLGHPLYPSCARCASASSGRGIPSASASPSKKLLPEARLAASRRLLLRHTGSMATFNGEPGVWVP</sequence>
<gene>
    <name evidence="1" type="ORF">BS47DRAFT_1357860</name>
</gene>
<keyword evidence="2" id="KW-1185">Reference proteome</keyword>
<evidence type="ECO:0000313" key="1">
    <source>
        <dbReference type="EMBL" id="KAF9519833.1"/>
    </source>
</evidence>
<dbReference type="OrthoDB" id="3339358at2759"/>
<proteinExistence type="predicted"/>